<proteinExistence type="predicted"/>
<evidence type="ECO:0000259" key="6">
    <source>
        <dbReference type="PROSITE" id="PS51021"/>
    </source>
</evidence>
<evidence type="ECO:0000256" key="3">
    <source>
        <dbReference type="SAM" id="Coils"/>
    </source>
</evidence>
<dbReference type="SUPFAM" id="SSF103657">
    <property type="entry name" value="BAR/IMD domain-like"/>
    <property type="match status" value="1"/>
</dbReference>
<reference evidence="7" key="1">
    <citation type="journal article" date="2020" name="Fungal Divers.">
        <title>Resolving the Mortierellaceae phylogeny through synthesis of multi-gene phylogenetics and phylogenomics.</title>
        <authorList>
            <person name="Vandepol N."/>
            <person name="Liber J."/>
            <person name="Desiro A."/>
            <person name="Na H."/>
            <person name="Kennedy M."/>
            <person name="Barry K."/>
            <person name="Grigoriev I.V."/>
            <person name="Miller A.N."/>
            <person name="O'Donnell K."/>
            <person name="Stajich J.E."/>
            <person name="Bonito G."/>
        </authorList>
    </citation>
    <scope>NUCLEOTIDE SEQUENCE</scope>
    <source>
        <strain evidence="7">NVP1</strain>
    </source>
</reference>
<comment type="caution">
    <text evidence="7">The sequence shown here is derived from an EMBL/GenBank/DDBJ whole genome shotgun (WGS) entry which is preliminary data.</text>
</comment>
<keyword evidence="8" id="KW-1185">Reference proteome</keyword>
<dbReference type="SMART" id="SM00721">
    <property type="entry name" value="BAR"/>
    <property type="match status" value="1"/>
</dbReference>
<evidence type="ECO:0000259" key="5">
    <source>
        <dbReference type="PROSITE" id="PS50002"/>
    </source>
</evidence>
<dbReference type="PROSITE" id="PS51021">
    <property type="entry name" value="BAR"/>
    <property type="match status" value="1"/>
</dbReference>
<dbReference type="SUPFAM" id="SSF50044">
    <property type="entry name" value="SH3-domain"/>
    <property type="match status" value="1"/>
</dbReference>
<dbReference type="InterPro" id="IPR050384">
    <property type="entry name" value="Endophilin_SH3RF"/>
</dbReference>
<evidence type="ECO:0000313" key="8">
    <source>
        <dbReference type="Proteomes" id="UP000696485"/>
    </source>
</evidence>
<feature type="region of interest" description="Disordered" evidence="4">
    <location>
        <begin position="425"/>
        <end position="550"/>
    </location>
</feature>
<dbReference type="GO" id="GO:0005737">
    <property type="term" value="C:cytoplasm"/>
    <property type="evidence" value="ECO:0007669"/>
    <property type="project" value="InterPro"/>
</dbReference>
<name>A0A9P5SCZ0_9FUNG</name>
<feature type="region of interest" description="Disordered" evidence="4">
    <location>
        <begin position="227"/>
        <end position="328"/>
    </location>
</feature>
<dbReference type="Pfam" id="PF03114">
    <property type="entry name" value="BAR"/>
    <property type="match status" value="1"/>
</dbReference>
<dbReference type="InterPro" id="IPR001452">
    <property type="entry name" value="SH3_domain"/>
</dbReference>
<dbReference type="AlphaFoldDB" id="A0A9P5SCZ0"/>
<dbReference type="Gene3D" id="1.20.1270.60">
    <property type="entry name" value="Arfaptin homology (AH) domain/BAR domain"/>
    <property type="match status" value="1"/>
</dbReference>
<dbReference type="PANTHER" id="PTHR14167">
    <property type="entry name" value="SH3 DOMAIN-CONTAINING"/>
    <property type="match status" value="1"/>
</dbReference>
<feature type="compositionally biased region" description="Polar residues" evidence="4">
    <location>
        <begin position="271"/>
        <end position="304"/>
    </location>
</feature>
<feature type="domain" description="BAR" evidence="6">
    <location>
        <begin position="13"/>
        <end position="235"/>
    </location>
</feature>
<dbReference type="InterPro" id="IPR004148">
    <property type="entry name" value="BAR_dom"/>
</dbReference>
<accession>A0A9P5SCZ0</accession>
<evidence type="ECO:0000313" key="7">
    <source>
        <dbReference type="EMBL" id="KAF9325853.1"/>
    </source>
</evidence>
<sequence length="585" mass="64973">MIKNIGKFKQWTGEKIGKSSKTRMDEDFNTLTDETEAKRVALEKLNETSQAYLKAISKRVEGADKSKSLAIETFGVGMSAQSHTLREGSTYRQALLRMGDAHQNMGIAQTELITRFTNSYIECLAKAQAQMKEYQTMQKKLQSRRLDYDAKLAKVQKAKKEKPEWEEEMQAAKSKYEDTRECVLGIMTAISDSEDDDVNSLKQYYDAQLAYARKMVEVLESIPESTFVCSPNGSQSSLHTKPLHRQCSRDTDDSHSVHSDDYSSYSKRSSLNRTPSTADLRRQSSTQHGNPDMSKSMSHLNPGSHQLRRNGSMVAPPPPPAPPTNTHQKQVRALYNFDATAEGELSIQKGDVIGIVEEIDEGWWIGELEDANGIRQEGMFPSNYCEEVMDSSSHRQTPESSNTGEPNNYMDEDEAAYYERETEPTIQYTEQEPTSEEPEHDAFARRVPPSTPARQIHAPVASPPSNYGHHISNGSGILGHAFARATPPPRPMSAVTPLQRASTIGSRVPPPPPPSRRTAVTTEGAPPPQATGPGTPSGHMGGYIPRDYFSAQSDKPAAPCRECHCDDFAPNVFKRGSCNNCFHTH</sequence>
<evidence type="ECO:0000256" key="2">
    <source>
        <dbReference type="PROSITE-ProRule" id="PRU00192"/>
    </source>
</evidence>
<dbReference type="Pfam" id="PF00018">
    <property type="entry name" value="SH3_1"/>
    <property type="match status" value="1"/>
</dbReference>
<dbReference type="EMBL" id="JAAAUY010000861">
    <property type="protein sequence ID" value="KAF9325853.1"/>
    <property type="molecule type" value="Genomic_DNA"/>
</dbReference>
<dbReference type="CDD" id="cd00174">
    <property type="entry name" value="SH3"/>
    <property type="match status" value="1"/>
</dbReference>
<feature type="domain" description="SH3" evidence="5">
    <location>
        <begin position="326"/>
        <end position="390"/>
    </location>
</feature>
<protein>
    <recommendedName>
        <fullName evidence="9">BAR-domain-containing protein</fullName>
    </recommendedName>
</protein>
<keyword evidence="3" id="KW-0175">Coiled coil</keyword>
<keyword evidence="1 2" id="KW-0728">SH3 domain</keyword>
<dbReference type="Proteomes" id="UP000696485">
    <property type="component" value="Unassembled WGS sequence"/>
</dbReference>
<feature type="compositionally biased region" description="Polar residues" evidence="4">
    <location>
        <begin position="227"/>
        <end position="239"/>
    </location>
</feature>
<dbReference type="SMART" id="SM00326">
    <property type="entry name" value="SH3"/>
    <property type="match status" value="1"/>
</dbReference>
<dbReference type="PRINTS" id="PR00452">
    <property type="entry name" value="SH3DOMAIN"/>
</dbReference>
<dbReference type="PROSITE" id="PS50002">
    <property type="entry name" value="SH3"/>
    <property type="match status" value="1"/>
</dbReference>
<evidence type="ECO:0008006" key="9">
    <source>
        <dbReference type="Google" id="ProtNLM"/>
    </source>
</evidence>
<feature type="coiled-coil region" evidence="3">
    <location>
        <begin position="124"/>
        <end position="175"/>
    </location>
</feature>
<evidence type="ECO:0000256" key="4">
    <source>
        <dbReference type="SAM" id="MobiDB-lite"/>
    </source>
</evidence>
<evidence type="ECO:0000256" key="1">
    <source>
        <dbReference type="ARBA" id="ARBA00022443"/>
    </source>
</evidence>
<feature type="compositionally biased region" description="Basic and acidic residues" evidence="4">
    <location>
        <begin position="247"/>
        <end position="261"/>
    </location>
</feature>
<dbReference type="InterPro" id="IPR036028">
    <property type="entry name" value="SH3-like_dom_sf"/>
</dbReference>
<dbReference type="InterPro" id="IPR027267">
    <property type="entry name" value="AH/BAR_dom_sf"/>
</dbReference>
<organism evidence="7 8">
    <name type="scientific">Podila minutissima</name>
    <dbReference type="NCBI Taxonomy" id="64525"/>
    <lineage>
        <taxon>Eukaryota</taxon>
        <taxon>Fungi</taxon>
        <taxon>Fungi incertae sedis</taxon>
        <taxon>Mucoromycota</taxon>
        <taxon>Mortierellomycotina</taxon>
        <taxon>Mortierellomycetes</taxon>
        <taxon>Mortierellales</taxon>
        <taxon>Mortierellaceae</taxon>
        <taxon>Podila</taxon>
    </lineage>
</organism>
<gene>
    <name evidence="7" type="ORF">BG006_010686</name>
</gene>
<feature type="region of interest" description="Disordered" evidence="4">
    <location>
        <begin position="387"/>
        <end position="410"/>
    </location>
</feature>
<dbReference type="Gene3D" id="2.30.30.40">
    <property type="entry name" value="SH3 Domains"/>
    <property type="match status" value="1"/>
</dbReference>